<gene>
    <name evidence="1" type="ORF">RHGRI_020272</name>
</gene>
<dbReference type="Proteomes" id="UP000823749">
    <property type="component" value="Chromosome 7"/>
</dbReference>
<sequence length="367" mass="41366">MDPQLLWIRSSRDGDHRRIVSINNSPSSIFDPWTIKSSSLTILRGTPGKISNSVYACIKLYAFGALKSGRLPVMKRLDEKYYWYAFGIRLAQNSRVADFPSHNLRPSTTCFSSDCEWFYDIMLTLNCAGSWSEKERGFGAISFGILFCATLFTEGGFSFCLGFARLGLAWICGYGCCWVGFSTGPSPYDTFLEEYHAVFPLTRTLEWNFKFQLAAWLDGIVYYSFLQCSEEGVGSCWFLAHASTVNVVQGLGRYFLPAGSATWILIAHGYSICAMVAHVPFVRWECVPHSHFQVPQGGFYYLVPIRGRRIIAAVASVCTTGALEYEAYVNFQREYSDIFGLEQGLRWSDYDGLVLWLDAMVWDNGGI</sequence>
<evidence type="ECO:0000313" key="2">
    <source>
        <dbReference type="Proteomes" id="UP000823749"/>
    </source>
</evidence>
<dbReference type="EMBL" id="JACTNZ010000007">
    <property type="protein sequence ID" value="KAG5539975.1"/>
    <property type="molecule type" value="Genomic_DNA"/>
</dbReference>
<dbReference type="AlphaFoldDB" id="A0AAV6JKR0"/>
<organism evidence="1 2">
    <name type="scientific">Rhododendron griersonianum</name>
    <dbReference type="NCBI Taxonomy" id="479676"/>
    <lineage>
        <taxon>Eukaryota</taxon>
        <taxon>Viridiplantae</taxon>
        <taxon>Streptophyta</taxon>
        <taxon>Embryophyta</taxon>
        <taxon>Tracheophyta</taxon>
        <taxon>Spermatophyta</taxon>
        <taxon>Magnoliopsida</taxon>
        <taxon>eudicotyledons</taxon>
        <taxon>Gunneridae</taxon>
        <taxon>Pentapetalae</taxon>
        <taxon>asterids</taxon>
        <taxon>Ericales</taxon>
        <taxon>Ericaceae</taxon>
        <taxon>Ericoideae</taxon>
        <taxon>Rhodoreae</taxon>
        <taxon>Rhododendron</taxon>
    </lineage>
</organism>
<name>A0AAV6JKR0_9ERIC</name>
<evidence type="ECO:0000313" key="1">
    <source>
        <dbReference type="EMBL" id="KAG5539975.1"/>
    </source>
</evidence>
<protein>
    <submittedName>
        <fullName evidence="1">Uncharacterized protein</fullName>
    </submittedName>
</protein>
<accession>A0AAV6JKR0</accession>
<comment type="caution">
    <text evidence="1">The sequence shown here is derived from an EMBL/GenBank/DDBJ whole genome shotgun (WGS) entry which is preliminary data.</text>
</comment>
<keyword evidence="2" id="KW-1185">Reference proteome</keyword>
<proteinExistence type="predicted"/>
<reference evidence="1" key="1">
    <citation type="submission" date="2020-08" db="EMBL/GenBank/DDBJ databases">
        <title>Plant Genome Project.</title>
        <authorList>
            <person name="Zhang R.-G."/>
        </authorList>
    </citation>
    <scope>NUCLEOTIDE SEQUENCE</scope>
    <source>
        <strain evidence="1">WSP0</strain>
        <tissue evidence="1">Leaf</tissue>
    </source>
</reference>